<dbReference type="SUPFAM" id="SSF52922">
    <property type="entry name" value="TK C-terminal domain-like"/>
    <property type="match status" value="1"/>
</dbReference>
<dbReference type="Pfam" id="PF02780">
    <property type="entry name" value="Transketolase_C"/>
    <property type="match status" value="1"/>
</dbReference>
<dbReference type="InterPro" id="IPR029061">
    <property type="entry name" value="THDP-binding"/>
</dbReference>
<evidence type="ECO:0000256" key="1">
    <source>
        <dbReference type="ARBA" id="ARBA00001964"/>
    </source>
</evidence>
<organism evidence="5 6">
    <name type="scientific">Fodinibius roseus</name>
    <dbReference type="NCBI Taxonomy" id="1194090"/>
    <lineage>
        <taxon>Bacteria</taxon>
        <taxon>Pseudomonadati</taxon>
        <taxon>Balneolota</taxon>
        <taxon>Balneolia</taxon>
        <taxon>Balneolales</taxon>
        <taxon>Balneolaceae</taxon>
        <taxon>Fodinibius</taxon>
    </lineage>
</organism>
<dbReference type="PANTHER" id="PTHR43257:SF2">
    <property type="entry name" value="PYRUVATE DEHYDROGENASE E1 COMPONENT SUBUNIT BETA"/>
    <property type="match status" value="1"/>
</dbReference>
<dbReference type="InterPro" id="IPR033248">
    <property type="entry name" value="Transketolase_C"/>
</dbReference>
<dbReference type="PANTHER" id="PTHR43257">
    <property type="entry name" value="PYRUVATE DEHYDROGENASE E1 COMPONENT BETA SUBUNIT"/>
    <property type="match status" value="1"/>
</dbReference>
<dbReference type="NCBIfam" id="NF006667">
    <property type="entry name" value="PRK09212.1"/>
    <property type="match status" value="1"/>
</dbReference>
<dbReference type="OrthoDB" id="9769337at2"/>
<keyword evidence="3" id="KW-0786">Thiamine pyrophosphate</keyword>
<comment type="cofactor">
    <cofactor evidence="1">
        <name>thiamine diphosphate</name>
        <dbReference type="ChEBI" id="CHEBI:58937"/>
    </cofactor>
</comment>
<name>A0A1M4YCA0_9BACT</name>
<keyword evidence="6" id="KW-1185">Reference proteome</keyword>
<reference evidence="5 6" key="1">
    <citation type="submission" date="2016-11" db="EMBL/GenBank/DDBJ databases">
        <authorList>
            <person name="Jaros S."/>
            <person name="Januszkiewicz K."/>
            <person name="Wedrychowicz H."/>
        </authorList>
    </citation>
    <scope>NUCLEOTIDE SEQUENCE [LARGE SCALE GENOMIC DNA]</scope>
    <source>
        <strain evidence="5 6">DSM 21986</strain>
    </source>
</reference>
<dbReference type="AlphaFoldDB" id="A0A1M4YCA0"/>
<dbReference type="NCBIfam" id="NF008854">
    <property type="entry name" value="PRK11892.1"/>
    <property type="match status" value="1"/>
</dbReference>
<dbReference type="Proteomes" id="UP000184041">
    <property type="component" value="Unassembled WGS sequence"/>
</dbReference>
<keyword evidence="2" id="KW-0560">Oxidoreductase</keyword>
<evidence type="ECO:0000259" key="4">
    <source>
        <dbReference type="SMART" id="SM00861"/>
    </source>
</evidence>
<dbReference type="FunFam" id="3.40.50.920:FF:000001">
    <property type="entry name" value="Pyruvate dehydrogenase E1 beta subunit"/>
    <property type="match status" value="1"/>
</dbReference>
<evidence type="ECO:0000313" key="6">
    <source>
        <dbReference type="Proteomes" id="UP000184041"/>
    </source>
</evidence>
<keyword evidence="5" id="KW-0670">Pyruvate</keyword>
<dbReference type="InterPro" id="IPR005475">
    <property type="entry name" value="Transketolase-like_Pyr-bd"/>
</dbReference>
<dbReference type="GO" id="GO:0016491">
    <property type="term" value="F:oxidoreductase activity"/>
    <property type="evidence" value="ECO:0007669"/>
    <property type="project" value="UniProtKB-KW"/>
</dbReference>
<gene>
    <name evidence="5" type="ORF">SAMN05443144_10523</name>
</gene>
<feature type="domain" description="Transketolase-like pyrimidine-binding" evidence="4">
    <location>
        <begin position="4"/>
        <end position="179"/>
    </location>
</feature>
<dbReference type="STRING" id="1194090.SAMN05443144_10523"/>
<dbReference type="EMBL" id="FQUS01000005">
    <property type="protein sequence ID" value="SHF03162.1"/>
    <property type="molecule type" value="Genomic_DNA"/>
</dbReference>
<dbReference type="CDD" id="cd07036">
    <property type="entry name" value="TPP_PYR_E1-PDHc-beta_like"/>
    <property type="match status" value="1"/>
</dbReference>
<protein>
    <submittedName>
        <fullName evidence="5">Pyruvate dehydrogenase E1 component beta subunit</fullName>
    </submittedName>
</protein>
<proteinExistence type="predicted"/>
<sequence>MAELQFREAIRAAIDEEMQQDSTIFVMGEEVAEYDGAYKVTEGLLDKYGPKRMIDTPISELGFAGMGVGAAMNGLRPIVEFMTFNFAVLAADQILNHASKIRYMTGGQVKIPIVFRGPNASAGQLSATHSVSYDSMYAHFPGLKVIYTSEPEDAKGLLKSAIRDDNPVLFMESEQMYGLKGEVSDEEDFTIPIGKAKVKREGSDVTVVAHGKMYHVAKQAASQLEKEDVDIEILDPRTVKPLDIEAIVKSVKKTNRCVIVDEAHPFGGLAAEVGYLIQREAFDYLDAPVQRVTLPDTSAPFAKNLFDEWLPGANDVIEAVNTVTYRK</sequence>
<dbReference type="FunFam" id="3.40.50.970:FF:000001">
    <property type="entry name" value="Pyruvate dehydrogenase E1 beta subunit"/>
    <property type="match status" value="1"/>
</dbReference>
<dbReference type="Gene3D" id="3.40.50.970">
    <property type="match status" value="1"/>
</dbReference>
<evidence type="ECO:0000256" key="3">
    <source>
        <dbReference type="ARBA" id="ARBA00023052"/>
    </source>
</evidence>
<dbReference type="SMART" id="SM00861">
    <property type="entry name" value="Transket_pyr"/>
    <property type="match status" value="1"/>
</dbReference>
<evidence type="ECO:0000313" key="5">
    <source>
        <dbReference type="EMBL" id="SHF03162.1"/>
    </source>
</evidence>
<evidence type="ECO:0000256" key="2">
    <source>
        <dbReference type="ARBA" id="ARBA00023002"/>
    </source>
</evidence>
<dbReference type="InterPro" id="IPR009014">
    <property type="entry name" value="Transketo_C/PFOR_II"/>
</dbReference>
<dbReference type="Gene3D" id="3.40.50.920">
    <property type="match status" value="1"/>
</dbReference>
<dbReference type="SUPFAM" id="SSF52518">
    <property type="entry name" value="Thiamin diphosphate-binding fold (THDP-binding)"/>
    <property type="match status" value="1"/>
</dbReference>
<dbReference type="Pfam" id="PF02779">
    <property type="entry name" value="Transket_pyr"/>
    <property type="match status" value="1"/>
</dbReference>
<accession>A0A1M4YCA0</accession>